<gene>
    <name evidence="1" type="ORF">DXD84_12935</name>
</gene>
<evidence type="ECO:0008006" key="3">
    <source>
        <dbReference type="Google" id="ProtNLM"/>
    </source>
</evidence>
<dbReference type="EMBL" id="QSOI01000020">
    <property type="protein sequence ID" value="RGI81655.1"/>
    <property type="molecule type" value="Genomic_DNA"/>
</dbReference>
<dbReference type="Proteomes" id="UP000260664">
    <property type="component" value="Unassembled WGS sequence"/>
</dbReference>
<evidence type="ECO:0000313" key="2">
    <source>
        <dbReference type="Proteomes" id="UP000260664"/>
    </source>
</evidence>
<organism evidence="1 2">
    <name type="scientific">Dorea formicigenerans</name>
    <dbReference type="NCBI Taxonomy" id="39486"/>
    <lineage>
        <taxon>Bacteria</taxon>
        <taxon>Bacillati</taxon>
        <taxon>Bacillota</taxon>
        <taxon>Clostridia</taxon>
        <taxon>Lachnospirales</taxon>
        <taxon>Lachnospiraceae</taxon>
        <taxon>Dorea</taxon>
    </lineage>
</organism>
<evidence type="ECO:0000313" key="1">
    <source>
        <dbReference type="EMBL" id="RGI81655.1"/>
    </source>
</evidence>
<sequence>DEKKRLEYETRLKYKRDKYAQLHYATRIGREEGERIGREEGERIGREEGERIGKEEGKSEMIRSMWKAGVSEEQIASIAQKTVEEVRKLCK</sequence>
<protein>
    <recommendedName>
        <fullName evidence="3">Rpn family recombination-promoting nuclease/putative transposase</fullName>
    </recommendedName>
</protein>
<feature type="non-terminal residue" evidence="1">
    <location>
        <position position="1"/>
    </location>
</feature>
<name>A0A3E4EYE8_9FIRM</name>
<comment type="caution">
    <text evidence="1">The sequence shown here is derived from an EMBL/GenBank/DDBJ whole genome shotgun (WGS) entry which is preliminary data.</text>
</comment>
<proteinExistence type="predicted"/>
<reference evidence="1 2" key="1">
    <citation type="submission" date="2018-08" db="EMBL/GenBank/DDBJ databases">
        <title>A genome reference for cultivated species of the human gut microbiota.</title>
        <authorList>
            <person name="Zou Y."/>
            <person name="Xue W."/>
            <person name="Luo G."/>
        </authorList>
    </citation>
    <scope>NUCLEOTIDE SEQUENCE [LARGE SCALE GENOMIC DNA]</scope>
    <source>
        <strain evidence="1 2">TM09-19AC</strain>
    </source>
</reference>
<dbReference type="AlphaFoldDB" id="A0A3E4EYE8"/>
<accession>A0A3E4EYE8</accession>